<evidence type="ECO:0000313" key="2">
    <source>
        <dbReference type="Proteomes" id="UP000636004"/>
    </source>
</evidence>
<proteinExistence type="predicted"/>
<accession>A0A918RHJ2</accession>
<gene>
    <name evidence="1" type="ORF">GCM10007028_36600</name>
</gene>
<dbReference type="AlphaFoldDB" id="A0A918RHJ2"/>
<name>A0A918RHJ2_9FLAO</name>
<comment type="caution">
    <text evidence="1">The sequence shown here is derived from an EMBL/GenBank/DDBJ whole genome shotgun (WGS) entry which is preliminary data.</text>
</comment>
<dbReference type="Proteomes" id="UP000636004">
    <property type="component" value="Unassembled WGS sequence"/>
</dbReference>
<dbReference type="EMBL" id="BMWZ01000030">
    <property type="protein sequence ID" value="GGZ95313.1"/>
    <property type="molecule type" value="Genomic_DNA"/>
</dbReference>
<organism evidence="1 2">
    <name type="scientific">Algibacter mikhailovii</name>
    <dbReference type="NCBI Taxonomy" id="425498"/>
    <lineage>
        <taxon>Bacteria</taxon>
        <taxon>Pseudomonadati</taxon>
        <taxon>Bacteroidota</taxon>
        <taxon>Flavobacteriia</taxon>
        <taxon>Flavobacteriales</taxon>
        <taxon>Flavobacteriaceae</taxon>
        <taxon>Algibacter</taxon>
    </lineage>
</organism>
<sequence length="259" mass="30692">MNIGFCQSRNYAGQPYAEPDLLIWKTDTIQIQTFPLYSLSEFDQKNLFENKEIKPECWGCLKNYTAEWKIINRKLYLSNIYSFNYKKDSIKTDLNKLFPDKIKNNLILADWFSGNLFVPKGEHIWMSQSPGFPIYQSEWKLTFEKGILEKEDFKTGNYYKSIYTENSKNLIDFIDNNLDSETRNKIKNKRISIVFKTGKSKNDYSVSIKGIDDENLEKKLISTLKTLPEFDYYYRHGEELTQFFSIPFIDNRPLIKTKE</sequence>
<evidence type="ECO:0000313" key="1">
    <source>
        <dbReference type="EMBL" id="GGZ95313.1"/>
    </source>
</evidence>
<keyword evidence="2" id="KW-1185">Reference proteome</keyword>
<reference evidence="1" key="1">
    <citation type="journal article" date="2014" name="Int. J. Syst. Evol. Microbiol.">
        <title>Complete genome sequence of Corynebacterium casei LMG S-19264T (=DSM 44701T), isolated from a smear-ripened cheese.</title>
        <authorList>
            <consortium name="US DOE Joint Genome Institute (JGI-PGF)"/>
            <person name="Walter F."/>
            <person name="Albersmeier A."/>
            <person name="Kalinowski J."/>
            <person name="Ruckert C."/>
        </authorList>
    </citation>
    <scope>NUCLEOTIDE SEQUENCE</scope>
    <source>
        <strain evidence="1">KCTC 12710</strain>
    </source>
</reference>
<reference evidence="1" key="2">
    <citation type="submission" date="2020-09" db="EMBL/GenBank/DDBJ databases">
        <authorList>
            <person name="Sun Q."/>
            <person name="Kim S."/>
        </authorList>
    </citation>
    <scope>NUCLEOTIDE SEQUENCE</scope>
    <source>
        <strain evidence="1">KCTC 12710</strain>
    </source>
</reference>
<protein>
    <submittedName>
        <fullName evidence="1">Uncharacterized protein</fullName>
    </submittedName>
</protein>